<dbReference type="Proteomes" id="UP001152484">
    <property type="component" value="Unassembled WGS sequence"/>
</dbReference>
<proteinExistence type="predicted"/>
<feature type="chain" id="PRO_5040426898" evidence="2">
    <location>
        <begin position="20"/>
        <end position="118"/>
    </location>
</feature>
<name>A0A9P0Z104_CUSEU</name>
<feature type="region of interest" description="Disordered" evidence="1">
    <location>
        <begin position="95"/>
        <end position="118"/>
    </location>
</feature>
<keyword evidence="4" id="KW-1185">Reference proteome</keyword>
<dbReference type="EMBL" id="CAMAPE010000016">
    <property type="protein sequence ID" value="CAH9082787.1"/>
    <property type="molecule type" value="Genomic_DNA"/>
</dbReference>
<feature type="signal peptide" evidence="2">
    <location>
        <begin position="1"/>
        <end position="19"/>
    </location>
</feature>
<feature type="compositionally biased region" description="Polar residues" evidence="1">
    <location>
        <begin position="104"/>
        <end position="118"/>
    </location>
</feature>
<evidence type="ECO:0000256" key="1">
    <source>
        <dbReference type="SAM" id="MobiDB-lite"/>
    </source>
</evidence>
<accession>A0A9P0Z104</accession>
<evidence type="ECO:0000313" key="4">
    <source>
        <dbReference type="Proteomes" id="UP001152484"/>
    </source>
</evidence>
<gene>
    <name evidence="3" type="ORF">CEURO_LOCUS8397</name>
</gene>
<organism evidence="3 4">
    <name type="scientific">Cuscuta europaea</name>
    <name type="common">European dodder</name>
    <dbReference type="NCBI Taxonomy" id="41803"/>
    <lineage>
        <taxon>Eukaryota</taxon>
        <taxon>Viridiplantae</taxon>
        <taxon>Streptophyta</taxon>
        <taxon>Embryophyta</taxon>
        <taxon>Tracheophyta</taxon>
        <taxon>Spermatophyta</taxon>
        <taxon>Magnoliopsida</taxon>
        <taxon>eudicotyledons</taxon>
        <taxon>Gunneridae</taxon>
        <taxon>Pentapetalae</taxon>
        <taxon>asterids</taxon>
        <taxon>lamiids</taxon>
        <taxon>Solanales</taxon>
        <taxon>Convolvulaceae</taxon>
        <taxon>Cuscuteae</taxon>
        <taxon>Cuscuta</taxon>
        <taxon>Cuscuta subgen. Cuscuta</taxon>
    </lineage>
</organism>
<keyword evidence="2" id="KW-0732">Signal</keyword>
<protein>
    <submittedName>
        <fullName evidence="3">Uncharacterized protein</fullName>
    </submittedName>
</protein>
<dbReference type="AlphaFoldDB" id="A0A9P0Z104"/>
<evidence type="ECO:0000313" key="3">
    <source>
        <dbReference type="EMBL" id="CAH9082787.1"/>
    </source>
</evidence>
<reference evidence="3" key="1">
    <citation type="submission" date="2022-07" db="EMBL/GenBank/DDBJ databases">
        <authorList>
            <person name="Macas J."/>
            <person name="Novak P."/>
            <person name="Neumann P."/>
        </authorList>
    </citation>
    <scope>NUCLEOTIDE SEQUENCE</scope>
</reference>
<comment type="caution">
    <text evidence="3">The sequence shown here is derived from an EMBL/GenBank/DDBJ whole genome shotgun (WGS) entry which is preliminary data.</text>
</comment>
<evidence type="ECO:0000256" key="2">
    <source>
        <dbReference type="SAM" id="SignalP"/>
    </source>
</evidence>
<sequence>MRWLDVTFVLGTLIRRMWVGDSVEEMPSAVDDWPKALHTGGLQILRALGAEGSCFRRPPTSGAASHRTPACEHRRQPKAVCLAGAVVRLRDLDAKSPPDVDVLSSIQPSAIQPLPTTQ</sequence>